<evidence type="ECO:0000313" key="5">
    <source>
        <dbReference type="RefSeq" id="XP_023930813.1"/>
    </source>
</evidence>
<dbReference type="RefSeq" id="XP_023930813.1">
    <property type="nucleotide sequence ID" value="XM_024075045.1"/>
</dbReference>
<sequence>MAAPWTSKRKLICAQIFDFDVETTLVFENYKRRRDSTYDPDYGKLCDLEEVFDRPSCNLSQIFTTTLDVIYENNGHILQSLRDQEWLTDGYELFAAAIQAKGAALANCWGFIDGTVRPMCRPQEGQQVCYNGHKRTHALKYQSITAPNGLIANMFGPVEGSRHDSALLRMSGIILELSEIQINGEQGCIYGDPAYPLRPEIQVPFRNPTPDQQMFNASMSAVRISVEWTFGKIVENFAFLDYKKNHKLCLQPIGKMYLVAALLVNCHTCLYGSETTDFFHIDPPSLEEYLQYYDYE</sequence>
<dbReference type="OrthoDB" id="6267393at2759"/>
<dbReference type="AlphaFoldDB" id="A0A2R2MKT1"/>
<dbReference type="GO" id="GO:0046872">
    <property type="term" value="F:metal ion binding"/>
    <property type="evidence" value="ECO:0007669"/>
    <property type="project" value="UniProtKB-KW"/>
</dbReference>
<evidence type="ECO:0000313" key="4">
    <source>
        <dbReference type="Proteomes" id="UP000085678"/>
    </source>
</evidence>
<evidence type="ECO:0000256" key="1">
    <source>
        <dbReference type="ARBA" id="ARBA00001968"/>
    </source>
</evidence>
<protein>
    <submittedName>
        <fullName evidence="5">Uncharacterized protein LOC106164122</fullName>
    </submittedName>
</protein>
<comment type="cofactor">
    <cofactor evidence="1">
        <name>a divalent metal cation</name>
        <dbReference type="ChEBI" id="CHEBI:60240"/>
    </cofactor>
</comment>
<proteinExistence type="predicted"/>
<gene>
    <name evidence="5" type="primary">LOC106164122</name>
</gene>
<dbReference type="InParanoid" id="A0A2R2MKT1"/>
<reference evidence="5" key="2">
    <citation type="submission" date="2025-08" db="UniProtKB">
        <authorList>
            <consortium name="RefSeq"/>
        </authorList>
    </citation>
    <scope>IDENTIFICATION</scope>
</reference>
<dbReference type="KEGG" id="lak:106164122"/>
<organism evidence="4 5">
    <name type="scientific">Lingula anatina</name>
    <name type="common">Brachiopod</name>
    <name type="synonym">Lingula unguis</name>
    <dbReference type="NCBI Taxonomy" id="7574"/>
    <lineage>
        <taxon>Eukaryota</taxon>
        <taxon>Metazoa</taxon>
        <taxon>Spiralia</taxon>
        <taxon>Lophotrochozoa</taxon>
        <taxon>Brachiopoda</taxon>
        <taxon>Linguliformea</taxon>
        <taxon>Lingulata</taxon>
        <taxon>Lingulida</taxon>
        <taxon>Linguloidea</taxon>
        <taxon>Lingulidae</taxon>
        <taxon>Lingula</taxon>
    </lineage>
</organism>
<dbReference type="Proteomes" id="UP000085678">
    <property type="component" value="Unplaced"/>
</dbReference>
<evidence type="ECO:0000256" key="2">
    <source>
        <dbReference type="ARBA" id="ARBA00022723"/>
    </source>
</evidence>
<accession>A0A2R2MKT1</accession>
<dbReference type="InterPro" id="IPR027806">
    <property type="entry name" value="HARBI1_dom"/>
</dbReference>
<name>A0A2R2MKT1_LINAN</name>
<keyword evidence="4" id="KW-1185">Reference proteome</keyword>
<dbReference type="Pfam" id="PF13359">
    <property type="entry name" value="DDE_Tnp_4"/>
    <property type="match status" value="1"/>
</dbReference>
<feature type="domain" description="DDE Tnp4" evidence="3">
    <location>
        <begin position="112"/>
        <end position="265"/>
    </location>
</feature>
<evidence type="ECO:0000259" key="3">
    <source>
        <dbReference type="Pfam" id="PF13359"/>
    </source>
</evidence>
<dbReference type="GeneID" id="106164122"/>
<reference evidence="5" key="1">
    <citation type="journal article" date="2015" name="Nat. Commun.">
        <title>The Lingula genome provides insights into brachiopod evolution and the origin of phosphate biomineralization.</title>
        <authorList>
            <person name="Luo Y.J."/>
            <person name="Takeuchi T."/>
            <person name="Koyanagi R."/>
            <person name="Yamada L."/>
            <person name="Kanda M."/>
            <person name="Khalturina M."/>
            <person name="Fujie M."/>
            <person name="Yamasaki S.I."/>
            <person name="Endo K."/>
            <person name="Satoh N."/>
        </authorList>
    </citation>
    <scope>NUCLEOTIDE SEQUENCE</scope>
</reference>
<keyword evidence="2" id="KW-0479">Metal-binding</keyword>